<evidence type="ECO:0000313" key="1">
    <source>
        <dbReference type="EMBL" id="BAS91902.1"/>
    </source>
</evidence>
<reference evidence="1 2" key="2">
    <citation type="journal article" date="2013" name="Plant Cell Physiol.">
        <title>Rice Annotation Project Database (RAP-DB): an integrative and interactive database for rice genomics.</title>
        <authorList>
            <person name="Sakai H."/>
            <person name="Lee S.S."/>
            <person name="Tanaka T."/>
            <person name="Numa H."/>
            <person name="Kim J."/>
            <person name="Kawahara Y."/>
            <person name="Wakimoto H."/>
            <person name="Yang C.C."/>
            <person name="Iwamoto M."/>
            <person name="Abe T."/>
            <person name="Yamada Y."/>
            <person name="Muto A."/>
            <person name="Inokuchi H."/>
            <person name="Ikemura T."/>
            <person name="Matsumoto T."/>
            <person name="Sasaki T."/>
            <person name="Itoh T."/>
        </authorList>
    </citation>
    <scope>NUCLEOTIDE SEQUENCE [LARGE SCALE GENOMIC DNA]</scope>
    <source>
        <strain evidence="2">cv. Nipponbare</strain>
    </source>
</reference>
<dbReference type="Proteomes" id="UP000059680">
    <property type="component" value="Chromosome 5"/>
</dbReference>
<dbReference type="InParanoid" id="A0A0P0WH41"/>
<evidence type="ECO:0000313" key="2">
    <source>
        <dbReference type="Proteomes" id="UP000059680"/>
    </source>
</evidence>
<name>A0A0P0WH41_ORYSJ</name>
<dbReference type="EMBL" id="AP014961">
    <property type="protein sequence ID" value="BAS91902.1"/>
    <property type="molecule type" value="Genomic_DNA"/>
</dbReference>
<reference evidence="1 2" key="3">
    <citation type="journal article" date="2013" name="Rice">
        <title>Improvement of the Oryza sativa Nipponbare reference genome using next generation sequence and optical map data.</title>
        <authorList>
            <person name="Kawahara Y."/>
            <person name="de la Bastide M."/>
            <person name="Hamilton J.P."/>
            <person name="Kanamori H."/>
            <person name="McCombie W.R."/>
            <person name="Ouyang S."/>
            <person name="Schwartz D.C."/>
            <person name="Tanaka T."/>
            <person name="Wu J."/>
            <person name="Zhou S."/>
            <person name="Childs K.L."/>
            <person name="Davidson R.M."/>
            <person name="Lin H."/>
            <person name="Quesada-Ocampo L."/>
            <person name="Vaillancourt B."/>
            <person name="Sakai H."/>
            <person name="Lee S.S."/>
            <person name="Kim J."/>
            <person name="Numa H."/>
            <person name="Itoh T."/>
            <person name="Buell C.R."/>
            <person name="Matsumoto T."/>
        </authorList>
    </citation>
    <scope>NUCLEOTIDE SEQUENCE [LARGE SCALE GENOMIC DNA]</scope>
    <source>
        <strain evidence="2">cv. Nipponbare</strain>
    </source>
</reference>
<keyword evidence="2" id="KW-1185">Reference proteome</keyword>
<dbReference type="AlphaFoldDB" id="A0A0P0WH41"/>
<proteinExistence type="predicted"/>
<gene>
    <name evidence="1" type="ordered locus">Os05g0108950</name>
    <name evidence="1" type="ORF">OSNPB_050108950</name>
</gene>
<dbReference type="PaxDb" id="39947-A0A0P0WH41"/>
<sequence length="104" mass="11633">NLFGTFHSYNTKRTALSGLRLGVDPNCNSQAQYGEGNQELEDLDDELRGLVLVVVWLLWGNVLRPRGYCGCVDVANVILIHHRTSSRAVPDILKIVSRVLACRR</sequence>
<dbReference type="Gramene" id="Os05t0108950-00">
    <property type="protein sequence ID" value="Os05t0108950-00"/>
    <property type="gene ID" value="Os05g0108950"/>
</dbReference>
<protein>
    <submittedName>
        <fullName evidence="1">Os05g0108950 protein</fullName>
    </submittedName>
</protein>
<reference evidence="2" key="1">
    <citation type="journal article" date="2005" name="Nature">
        <title>The map-based sequence of the rice genome.</title>
        <authorList>
            <consortium name="International rice genome sequencing project (IRGSP)"/>
            <person name="Matsumoto T."/>
            <person name="Wu J."/>
            <person name="Kanamori H."/>
            <person name="Katayose Y."/>
            <person name="Fujisawa M."/>
            <person name="Namiki N."/>
            <person name="Mizuno H."/>
            <person name="Yamamoto K."/>
            <person name="Antonio B.A."/>
            <person name="Baba T."/>
            <person name="Sakata K."/>
            <person name="Nagamura Y."/>
            <person name="Aoki H."/>
            <person name="Arikawa K."/>
            <person name="Arita K."/>
            <person name="Bito T."/>
            <person name="Chiden Y."/>
            <person name="Fujitsuka N."/>
            <person name="Fukunaka R."/>
            <person name="Hamada M."/>
            <person name="Harada C."/>
            <person name="Hayashi A."/>
            <person name="Hijishita S."/>
            <person name="Honda M."/>
            <person name="Hosokawa S."/>
            <person name="Ichikawa Y."/>
            <person name="Idonuma A."/>
            <person name="Iijima M."/>
            <person name="Ikeda M."/>
            <person name="Ikeno M."/>
            <person name="Ito K."/>
            <person name="Ito S."/>
            <person name="Ito T."/>
            <person name="Ito Y."/>
            <person name="Ito Y."/>
            <person name="Iwabuchi A."/>
            <person name="Kamiya K."/>
            <person name="Karasawa W."/>
            <person name="Kurita K."/>
            <person name="Katagiri S."/>
            <person name="Kikuta A."/>
            <person name="Kobayashi H."/>
            <person name="Kobayashi N."/>
            <person name="Machita K."/>
            <person name="Maehara T."/>
            <person name="Masukawa M."/>
            <person name="Mizubayashi T."/>
            <person name="Mukai Y."/>
            <person name="Nagasaki H."/>
            <person name="Nagata Y."/>
            <person name="Naito S."/>
            <person name="Nakashima M."/>
            <person name="Nakama Y."/>
            <person name="Nakamichi Y."/>
            <person name="Nakamura M."/>
            <person name="Meguro A."/>
            <person name="Negishi M."/>
            <person name="Ohta I."/>
            <person name="Ohta T."/>
            <person name="Okamoto M."/>
            <person name="Ono N."/>
            <person name="Saji S."/>
            <person name="Sakaguchi M."/>
            <person name="Sakai K."/>
            <person name="Shibata M."/>
            <person name="Shimokawa T."/>
            <person name="Song J."/>
            <person name="Takazaki Y."/>
            <person name="Terasawa K."/>
            <person name="Tsugane M."/>
            <person name="Tsuji K."/>
            <person name="Ueda S."/>
            <person name="Waki K."/>
            <person name="Yamagata H."/>
            <person name="Yamamoto M."/>
            <person name="Yamamoto S."/>
            <person name="Yamane H."/>
            <person name="Yoshiki S."/>
            <person name="Yoshihara R."/>
            <person name="Yukawa K."/>
            <person name="Zhong H."/>
            <person name="Yano M."/>
            <person name="Yuan Q."/>
            <person name="Ouyang S."/>
            <person name="Liu J."/>
            <person name="Jones K.M."/>
            <person name="Gansberger K."/>
            <person name="Moffat K."/>
            <person name="Hill J."/>
            <person name="Bera J."/>
            <person name="Fadrosh D."/>
            <person name="Jin S."/>
            <person name="Johri S."/>
            <person name="Kim M."/>
            <person name="Overton L."/>
            <person name="Reardon M."/>
            <person name="Tsitrin T."/>
            <person name="Vuong H."/>
            <person name="Weaver B."/>
            <person name="Ciecko A."/>
            <person name="Tallon L."/>
            <person name="Jackson J."/>
            <person name="Pai G."/>
            <person name="Aken S.V."/>
            <person name="Utterback T."/>
            <person name="Reidmuller S."/>
            <person name="Feldblyum T."/>
            <person name="Hsiao J."/>
            <person name="Zismann V."/>
            <person name="Iobst S."/>
            <person name="de Vazeille A.R."/>
            <person name="Buell C.R."/>
            <person name="Ying K."/>
            <person name="Li Y."/>
            <person name="Lu T."/>
            <person name="Huang Y."/>
            <person name="Zhao Q."/>
            <person name="Feng Q."/>
            <person name="Zhang L."/>
            <person name="Zhu J."/>
            <person name="Weng Q."/>
            <person name="Mu J."/>
            <person name="Lu Y."/>
            <person name="Fan D."/>
            <person name="Liu Y."/>
            <person name="Guan J."/>
            <person name="Zhang Y."/>
            <person name="Yu S."/>
            <person name="Liu X."/>
            <person name="Zhang Y."/>
            <person name="Hong G."/>
            <person name="Han B."/>
            <person name="Choisne N."/>
            <person name="Demange N."/>
            <person name="Orjeda G."/>
            <person name="Samain S."/>
            <person name="Cattolico L."/>
            <person name="Pelletier E."/>
            <person name="Couloux A."/>
            <person name="Segurens B."/>
            <person name="Wincker P."/>
            <person name="D'Hont A."/>
            <person name="Scarpelli C."/>
            <person name="Weissenbach J."/>
            <person name="Salanoubat M."/>
            <person name="Quetier F."/>
            <person name="Yu Y."/>
            <person name="Kim H.R."/>
            <person name="Rambo T."/>
            <person name="Currie J."/>
            <person name="Collura K."/>
            <person name="Luo M."/>
            <person name="Yang T."/>
            <person name="Ammiraju J.S.S."/>
            <person name="Engler F."/>
            <person name="Soderlund C."/>
            <person name="Wing R.A."/>
            <person name="Palmer L.E."/>
            <person name="de la Bastide M."/>
            <person name="Spiegel L."/>
            <person name="Nascimento L."/>
            <person name="Zutavern T."/>
            <person name="O'Shaughnessy A."/>
            <person name="Dike S."/>
            <person name="Dedhia N."/>
            <person name="Preston R."/>
            <person name="Balija V."/>
            <person name="McCombie W.R."/>
            <person name="Chow T."/>
            <person name="Chen H."/>
            <person name="Chung M."/>
            <person name="Chen C."/>
            <person name="Shaw J."/>
            <person name="Wu H."/>
            <person name="Hsiao K."/>
            <person name="Chao Y."/>
            <person name="Chu M."/>
            <person name="Cheng C."/>
            <person name="Hour A."/>
            <person name="Lee P."/>
            <person name="Lin S."/>
            <person name="Lin Y."/>
            <person name="Liou J."/>
            <person name="Liu S."/>
            <person name="Hsing Y."/>
            <person name="Raghuvanshi S."/>
            <person name="Mohanty A."/>
            <person name="Bharti A.K."/>
            <person name="Gaur A."/>
            <person name="Gupta V."/>
            <person name="Kumar D."/>
            <person name="Ravi V."/>
            <person name="Vij S."/>
            <person name="Kapur A."/>
            <person name="Khurana P."/>
            <person name="Khurana P."/>
            <person name="Khurana J.P."/>
            <person name="Tyagi A.K."/>
            <person name="Gaikwad K."/>
            <person name="Singh A."/>
            <person name="Dalal V."/>
            <person name="Srivastava S."/>
            <person name="Dixit A."/>
            <person name="Pal A.K."/>
            <person name="Ghazi I.A."/>
            <person name="Yadav M."/>
            <person name="Pandit A."/>
            <person name="Bhargava A."/>
            <person name="Sureshbabu K."/>
            <person name="Batra K."/>
            <person name="Sharma T.R."/>
            <person name="Mohapatra T."/>
            <person name="Singh N.K."/>
            <person name="Messing J."/>
            <person name="Nelson A.B."/>
            <person name="Fuks G."/>
            <person name="Kavchok S."/>
            <person name="Keizer G."/>
            <person name="Linton E."/>
            <person name="Llaca V."/>
            <person name="Song R."/>
            <person name="Tanyolac B."/>
            <person name="Young S."/>
            <person name="Ho-Il K."/>
            <person name="Hahn J.H."/>
            <person name="Sangsakoo G."/>
            <person name="Vanavichit A."/>
            <person name="de Mattos Luiz.A.T."/>
            <person name="Zimmer P.D."/>
            <person name="Malone G."/>
            <person name="Dellagostin O."/>
            <person name="de Oliveira A.C."/>
            <person name="Bevan M."/>
            <person name="Bancroft I."/>
            <person name="Minx P."/>
            <person name="Cordum H."/>
            <person name="Wilson R."/>
            <person name="Cheng Z."/>
            <person name="Jin W."/>
            <person name="Jiang J."/>
            <person name="Leong S.A."/>
            <person name="Iwama H."/>
            <person name="Gojobori T."/>
            <person name="Itoh T."/>
            <person name="Niimura Y."/>
            <person name="Fujii Y."/>
            <person name="Habara T."/>
            <person name="Sakai H."/>
            <person name="Sato Y."/>
            <person name="Wilson G."/>
            <person name="Kumar K."/>
            <person name="McCouch S."/>
            <person name="Juretic N."/>
            <person name="Hoen D."/>
            <person name="Wright S."/>
            <person name="Bruskiewich R."/>
            <person name="Bureau T."/>
            <person name="Miyao A."/>
            <person name="Hirochika H."/>
            <person name="Nishikawa T."/>
            <person name="Kadowaki K."/>
            <person name="Sugiura M."/>
            <person name="Burr B."/>
            <person name="Sasaki T."/>
        </authorList>
    </citation>
    <scope>NUCLEOTIDE SEQUENCE [LARGE SCALE GENOMIC DNA]</scope>
    <source>
        <strain evidence="2">cv. Nipponbare</strain>
    </source>
</reference>
<accession>A0A0P0WH41</accession>
<organism evidence="1 2">
    <name type="scientific">Oryza sativa subsp. japonica</name>
    <name type="common">Rice</name>
    <dbReference type="NCBI Taxonomy" id="39947"/>
    <lineage>
        <taxon>Eukaryota</taxon>
        <taxon>Viridiplantae</taxon>
        <taxon>Streptophyta</taxon>
        <taxon>Embryophyta</taxon>
        <taxon>Tracheophyta</taxon>
        <taxon>Spermatophyta</taxon>
        <taxon>Magnoliopsida</taxon>
        <taxon>Liliopsida</taxon>
        <taxon>Poales</taxon>
        <taxon>Poaceae</taxon>
        <taxon>BOP clade</taxon>
        <taxon>Oryzoideae</taxon>
        <taxon>Oryzeae</taxon>
        <taxon>Oryzinae</taxon>
        <taxon>Oryza</taxon>
        <taxon>Oryza sativa</taxon>
    </lineage>
</organism>
<feature type="non-terminal residue" evidence="1">
    <location>
        <position position="104"/>
    </location>
</feature>